<gene>
    <name evidence="1" type="ORF">OLEA9_A050629</name>
</gene>
<dbReference type="OrthoDB" id="4062651at2759"/>
<keyword evidence="1" id="KW-0418">Kinase</keyword>
<dbReference type="PANTHER" id="PTHR46863:SF2">
    <property type="entry name" value="LYSM DOMAIN RECEPTOR-LIKE KINASE 3"/>
    <property type="match status" value="1"/>
</dbReference>
<evidence type="ECO:0000313" key="1">
    <source>
        <dbReference type="EMBL" id="CAA2934845.1"/>
    </source>
</evidence>
<dbReference type="SUPFAM" id="SSF56112">
    <property type="entry name" value="Protein kinase-like (PK-like)"/>
    <property type="match status" value="1"/>
</dbReference>
<evidence type="ECO:0000313" key="2">
    <source>
        <dbReference type="Proteomes" id="UP000594638"/>
    </source>
</evidence>
<dbReference type="GO" id="GO:0016301">
    <property type="term" value="F:kinase activity"/>
    <property type="evidence" value="ECO:0007669"/>
    <property type="project" value="UniProtKB-KW"/>
</dbReference>
<dbReference type="PANTHER" id="PTHR46863">
    <property type="entry name" value="OS09G0572100 PROTEIN"/>
    <property type="match status" value="1"/>
</dbReference>
<dbReference type="Gramene" id="OE9A050629T1">
    <property type="protein sequence ID" value="OE9A050629C1"/>
    <property type="gene ID" value="OE9A050629"/>
</dbReference>
<dbReference type="EMBL" id="CACTIH010000020">
    <property type="protein sequence ID" value="CAA2934845.1"/>
    <property type="molecule type" value="Genomic_DNA"/>
</dbReference>
<organism evidence="1 2">
    <name type="scientific">Olea europaea subsp. europaea</name>
    <dbReference type="NCBI Taxonomy" id="158383"/>
    <lineage>
        <taxon>Eukaryota</taxon>
        <taxon>Viridiplantae</taxon>
        <taxon>Streptophyta</taxon>
        <taxon>Embryophyta</taxon>
        <taxon>Tracheophyta</taxon>
        <taxon>Spermatophyta</taxon>
        <taxon>Magnoliopsida</taxon>
        <taxon>eudicotyledons</taxon>
        <taxon>Gunneridae</taxon>
        <taxon>Pentapetalae</taxon>
        <taxon>asterids</taxon>
        <taxon>lamiids</taxon>
        <taxon>Lamiales</taxon>
        <taxon>Oleaceae</taxon>
        <taxon>Oleeae</taxon>
        <taxon>Olea</taxon>
    </lineage>
</organism>
<dbReference type="InterPro" id="IPR011009">
    <property type="entry name" value="Kinase-like_dom_sf"/>
</dbReference>
<keyword evidence="1" id="KW-0808">Transferase</keyword>
<accession>A0A8S0PAW7</accession>
<proteinExistence type="predicted"/>
<keyword evidence="1" id="KW-0675">Receptor</keyword>
<dbReference type="Gene3D" id="1.10.510.10">
    <property type="entry name" value="Transferase(Phosphotransferase) domain 1"/>
    <property type="match status" value="1"/>
</dbReference>
<dbReference type="AlphaFoldDB" id="A0A8S0PAW7"/>
<name>A0A8S0PAW7_OLEEU</name>
<keyword evidence="2" id="KW-1185">Reference proteome</keyword>
<reference evidence="1 2" key="1">
    <citation type="submission" date="2019-12" db="EMBL/GenBank/DDBJ databases">
        <authorList>
            <person name="Alioto T."/>
            <person name="Alioto T."/>
            <person name="Gomez Garrido J."/>
        </authorList>
    </citation>
    <scope>NUCLEOTIDE SEQUENCE [LARGE SCALE GENOMIC DNA]</scope>
</reference>
<comment type="caution">
    <text evidence="1">The sequence shown here is derived from an EMBL/GenBank/DDBJ whole genome shotgun (WGS) entry which is preliminary data.</text>
</comment>
<sequence length="145" mass="15614">MAPEFQRSGIVTQKFDVYAFGVVVLDLSSGMEAFRYRVDEETGAYVRISVMETAGEALAGGGGGIRKWVDRRLKDSFPVEAVEKLAALALECVVDNPDSLPDMGRVPTNSVESITAVSGAKTVASCDVRVIAVTFNCILVLQTFF</sequence>
<dbReference type="Proteomes" id="UP000594638">
    <property type="component" value="Unassembled WGS sequence"/>
</dbReference>
<protein>
    <submittedName>
        <fullName evidence="1">LysM domain receptor-like kinase 3</fullName>
    </submittedName>
</protein>